<dbReference type="RefSeq" id="WP_020384697.1">
    <property type="nucleotide sequence ID" value="NZ_AQUX01000018.1"/>
</dbReference>
<dbReference type="InterPro" id="IPR017871">
    <property type="entry name" value="ABC_transporter-like_CS"/>
</dbReference>
<evidence type="ECO:0000256" key="6">
    <source>
        <dbReference type="ARBA" id="ARBA00022967"/>
    </source>
</evidence>
<evidence type="ECO:0000256" key="7">
    <source>
        <dbReference type="ARBA" id="ARBA00023136"/>
    </source>
</evidence>
<dbReference type="STRING" id="558173.CDOO_00825"/>
<dbReference type="Pfam" id="PF08402">
    <property type="entry name" value="TOBE_2"/>
    <property type="match status" value="1"/>
</dbReference>
<evidence type="ECO:0000313" key="17">
    <source>
        <dbReference type="Proteomes" id="UP000029914"/>
    </source>
</evidence>
<dbReference type="AlphaFoldDB" id="A0A097ID12"/>
<dbReference type="InterPro" id="IPR027417">
    <property type="entry name" value="P-loop_NTPase"/>
</dbReference>
<dbReference type="SUPFAM" id="SSF50331">
    <property type="entry name" value="MOP-like"/>
    <property type="match status" value="1"/>
</dbReference>
<dbReference type="Gene3D" id="3.40.50.300">
    <property type="entry name" value="P-loop containing nucleotide triphosphate hydrolases"/>
    <property type="match status" value="1"/>
</dbReference>
<dbReference type="KEGG" id="cdo:CDOO_00825"/>
<evidence type="ECO:0000256" key="4">
    <source>
        <dbReference type="ARBA" id="ARBA00022741"/>
    </source>
</evidence>
<dbReference type="InterPro" id="IPR003593">
    <property type="entry name" value="AAA+_ATPase"/>
</dbReference>
<evidence type="ECO:0000256" key="12">
    <source>
        <dbReference type="ARBA" id="ARBA00080647"/>
    </source>
</evidence>
<keyword evidence="4" id="KW-0547">Nucleotide-binding</keyword>
<dbReference type="FunFam" id="3.40.50.300:FF:000042">
    <property type="entry name" value="Maltose/maltodextrin ABC transporter, ATP-binding protein"/>
    <property type="match status" value="1"/>
</dbReference>
<comment type="subcellular location">
    <subcellularLocation>
        <location evidence="1">Cell inner membrane</location>
        <topology evidence="1">Peripheral membrane protein</topology>
        <orientation evidence="1">Cytoplasmic side</orientation>
    </subcellularLocation>
</comment>
<evidence type="ECO:0000256" key="8">
    <source>
        <dbReference type="ARBA" id="ARBA00050305"/>
    </source>
</evidence>
<dbReference type="InterPro" id="IPR003439">
    <property type="entry name" value="ABC_transporter-like_ATP-bd"/>
</dbReference>
<evidence type="ECO:0000256" key="14">
    <source>
        <dbReference type="SAM" id="MobiDB-lite"/>
    </source>
</evidence>
<keyword evidence="17" id="KW-1185">Reference proteome</keyword>
<name>A0A097ID12_9CORY</name>
<dbReference type="eggNOG" id="COG3842">
    <property type="taxonomic scope" value="Bacteria"/>
</dbReference>
<evidence type="ECO:0000256" key="13">
    <source>
        <dbReference type="ARBA" id="ARBA00082626"/>
    </source>
</evidence>
<dbReference type="Gene3D" id="2.40.50.140">
    <property type="entry name" value="Nucleic acid-binding proteins"/>
    <property type="match status" value="1"/>
</dbReference>
<dbReference type="GO" id="GO:0005524">
    <property type="term" value="F:ATP binding"/>
    <property type="evidence" value="ECO:0007669"/>
    <property type="project" value="UniProtKB-KW"/>
</dbReference>
<comment type="catalytic activity">
    <reaction evidence="8">
        <text>alpha,alpha-trehalose(out) + ATP + H2O = alpha,alpha-trehalose(in) + ADP + phosphate + H(+)</text>
        <dbReference type="Rhea" id="RHEA:75203"/>
        <dbReference type="ChEBI" id="CHEBI:15377"/>
        <dbReference type="ChEBI" id="CHEBI:15378"/>
        <dbReference type="ChEBI" id="CHEBI:16551"/>
        <dbReference type="ChEBI" id="CHEBI:30616"/>
        <dbReference type="ChEBI" id="CHEBI:43474"/>
        <dbReference type="ChEBI" id="CHEBI:456216"/>
    </reaction>
</comment>
<evidence type="ECO:0000313" key="16">
    <source>
        <dbReference type="EMBL" id="AIT60014.1"/>
    </source>
</evidence>
<sequence length="387" mass="41423">MTSFAGAVQEQESTTGGDHAKSIRVHGLTRTFGEVTALDHVDLDVIPGESLVLLGPSGSGKSTFLRAVAGLEEIDSGEITIGGVPQQGLPPHRRDVAIVFQNFALYPHLDALRNITLGLVHGLGMTRGDAELRARAVAQRLQITELLGRRPREMSGGQRQRVALARALARQAGVVLLDEPLSGMDAQLHLVLREEIATLLRSSGATSIHVTHDQQDAFAVADRVAVIHRGRIEQIGTPRELYSRPTTAFVAGFIGTPPMNLAEVRVRDGYCTGGFLEGVPLEELGGMPVLRGRDRFRVGIRPDDLRLGTPGDSRDRVIGVTVTAVSYEGGSQIVRLSRNGDVAGGTLSARMTADASVSEGDRMSASWSRGALHVFDAETGIRIDADR</sequence>
<evidence type="ECO:0000256" key="5">
    <source>
        <dbReference type="ARBA" id="ARBA00022840"/>
    </source>
</evidence>
<dbReference type="PROSITE" id="PS50893">
    <property type="entry name" value="ABC_TRANSPORTER_2"/>
    <property type="match status" value="1"/>
</dbReference>
<dbReference type="HOGENOM" id="CLU_000604_1_1_11"/>
<evidence type="ECO:0000259" key="15">
    <source>
        <dbReference type="PROSITE" id="PS50893"/>
    </source>
</evidence>
<feature type="domain" description="ABC transporter" evidence="15">
    <location>
        <begin position="23"/>
        <end position="254"/>
    </location>
</feature>
<dbReference type="Proteomes" id="UP000029914">
    <property type="component" value="Chromosome"/>
</dbReference>
<keyword evidence="6" id="KW-1278">Translocase</keyword>
<dbReference type="EMBL" id="CP006764">
    <property type="protein sequence ID" value="AIT60014.1"/>
    <property type="molecule type" value="Genomic_DNA"/>
</dbReference>
<dbReference type="SUPFAM" id="SSF52540">
    <property type="entry name" value="P-loop containing nucleoside triphosphate hydrolases"/>
    <property type="match status" value="1"/>
</dbReference>
<dbReference type="GO" id="GO:0055052">
    <property type="term" value="C:ATP-binding cassette (ABC) transporter complex, substrate-binding subunit-containing"/>
    <property type="evidence" value="ECO:0007669"/>
    <property type="project" value="TreeGrafter"/>
</dbReference>
<keyword evidence="3" id="KW-1003">Cell membrane</keyword>
<keyword evidence="5" id="KW-0067">ATP-binding</keyword>
<keyword evidence="7" id="KW-0472">Membrane</keyword>
<dbReference type="Pfam" id="PF00005">
    <property type="entry name" value="ABC_tran"/>
    <property type="match status" value="1"/>
</dbReference>
<keyword evidence="2" id="KW-0813">Transport</keyword>
<dbReference type="InterPro" id="IPR013611">
    <property type="entry name" value="Transp-assoc_OB_typ2"/>
</dbReference>
<dbReference type="GO" id="GO:0016887">
    <property type="term" value="F:ATP hydrolysis activity"/>
    <property type="evidence" value="ECO:0007669"/>
    <property type="project" value="InterPro"/>
</dbReference>
<accession>A0A097ID12</accession>
<protein>
    <recommendedName>
        <fullName evidence="11">Trehalose import ATP-binding protein SugC</fullName>
    </recommendedName>
    <alternativeName>
        <fullName evidence="13">Nucleotide-binding domain of SugABC transporter</fullName>
    </alternativeName>
    <alternativeName>
        <fullName evidence="12">SugABC transporter ATPase SugC</fullName>
    </alternativeName>
</protein>
<dbReference type="InterPro" id="IPR047641">
    <property type="entry name" value="ABC_transpr_MalK/UgpC-like"/>
</dbReference>
<evidence type="ECO:0000256" key="3">
    <source>
        <dbReference type="ARBA" id="ARBA00022475"/>
    </source>
</evidence>
<evidence type="ECO:0000256" key="10">
    <source>
        <dbReference type="ARBA" id="ARBA00063658"/>
    </source>
</evidence>
<evidence type="ECO:0000256" key="1">
    <source>
        <dbReference type="ARBA" id="ARBA00004515"/>
    </source>
</evidence>
<dbReference type="PANTHER" id="PTHR43875">
    <property type="entry name" value="MALTODEXTRIN IMPORT ATP-BINDING PROTEIN MSMX"/>
    <property type="match status" value="1"/>
</dbReference>
<dbReference type="InterPro" id="IPR008995">
    <property type="entry name" value="Mo/tungstate-bd_C_term_dom"/>
</dbReference>
<dbReference type="PANTHER" id="PTHR43875:SF15">
    <property type="entry name" value="TREHALOSE IMPORT ATP-BINDING PROTEIN SUGC"/>
    <property type="match status" value="1"/>
</dbReference>
<evidence type="ECO:0000256" key="2">
    <source>
        <dbReference type="ARBA" id="ARBA00022448"/>
    </source>
</evidence>
<gene>
    <name evidence="16" type="ORF">CDOO_00825</name>
</gene>
<comment type="function">
    <text evidence="9">Part of the ABC transporter complex LpqY-SugA-SugB-SugC, which is highly specific for uptake of trehalose. Involved in the recycling of extracellular trehalose released from trehalose-containing molecules synthesized by M.tuberculosis. Trehalose uptake is essential for virulence. Responsible for energy coupling to the transport system.</text>
</comment>
<dbReference type="PROSITE" id="PS00211">
    <property type="entry name" value="ABC_TRANSPORTER_1"/>
    <property type="match status" value="1"/>
</dbReference>
<evidence type="ECO:0000256" key="11">
    <source>
        <dbReference type="ARBA" id="ARBA00072105"/>
    </source>
</evidence>
<proteinExistence type="predicted"/>
<dbReference type="InterPro" id="IPR012340">
    <property type="entry name" value="NA-bd_OB-fold"/>
</dbReference>
<reference evidence="16 17" key="1">
    <citation type="submission" date="2013-09" db="EMBL/GenBank/DDBJ databases">
        <title>Complete genome sequence of Corynebacterium doosanense CAU 212(T) (=DSM 45436(T)), isolated from activated sludge.</title>
        <authorList>
            <person name="Schaffert L."/>
            <person name="Albersmeier A."/>
            <person name="Kalinowski J."/>
            <person name="Ruckert C."/>
        </authorList>
    </citation>
    <scope>NUCLEOTIDE SEQUENCE [LARGE SCALE GENOMIC DNA]</scope>
    <source>
        <strain evidence="16 17">CAU 212</strain>
    </source>
</reference>
<dbReference type="SMART" id="SM00382">
    <property type="entry name" value="AAA"/>
    <property type="match status" value="1"/>
</dbReference>
<dbReference type="Gene3D" id="2.40.50.100">
    <property type="match status" value="1"/>
</dbReference>
<organism evidence="16 17">
    <name type="scientific">Corynebacterium doosanense CAU 212 = DSM 45436</name>
    <dbReference type="NCBI Taxonomy" id="558173"/>
    <lineage>
        <taxon>Bacteria</taxon>
        <taxon>Bacillati</taxon>
        <taxon>Actinomycetota</taxon>
        <taxon>Actinomycetes</taxon>
        <taxon>Mycobacteriales</taxon>
        <taxon>Corynebacteriaceae</taxon>
        <taxon>Corynebacterium</taxon>
    </lineage>
</organism>
<dbReference type="GO" id="GO:0140359">
    <property type="term" value="F:ABC-type transporter activity"/>
    <property type="evidence" value="ECO:0007669"/>
    <property type="project" value="UniProtKB-ARBA"/>
</dbReference>
<feature type="region of interest" description="Disordered" evidence="14">
    <location>
        <begin position="1"/>
        <end position="22"/>
    </location>
</feature>
<comment type="subunit">
    <text evidence="10">Monomer. Homodimerizes in the presence of ATP. The complex is composed of two ATP-binding proteins (SugC), two transmembrane proteins (SugA and SugB) and a solute-binding protein (LpqY).</text>
</comment>
<evidence type="ECO:0000256" key="9">
    <source>
        <dbReference type="ARBA" id="ARBA00056091"/>
    </source>
</evidence>